<dbReference type="EMBL" id="QLLI01000034">
    <property type="protein sequence ID" value="RAI83538.1"/>
    <property type="molecule type" value="Genomic_DNA"/>
</dbReference>
<dbReference type="SUPFAM" id="SSF160631">
    <property type="entry name" value="SMI1/KNR4-like"/>
    <property type="match status" value="1"/>
</dbReference>
<reference evidence="2 3" key="1">
    <citation type="submission" date="2018-06" db="EMBL/GenBank/DDBJ databases">
        <title>Freshwater and sediment microbial communities from various areas in North America, analyzing microbe dynamics in response to fracking.</title>
        <authorList>
            <person name="Lamendella R."/>
        </authorList>
    </citation>
    <scope>NUCLEOTIDE SEQUENCE [LARGE SCALE GENOMIC DNA]</scope>
    <source>
        <strain evidence="2 3">NG-13</strain>
    </source>
</reference>
<keyword evidence="3" id="KW-1185">Reference proteome</keyword>
<dbReference type="Proteomes" id="UP000248827">
    <property type="component" value="Unassembled WGS sequence"/>
</dbReference>
<dbReference type="Gene3D" id="3.40.1580.10">
    <property type="entry name" value="SMI1/KNR4-like"/>
    <property type="match status" value="1"/>
</dbReference>
<comment type="caution">
    <text evidence="2">The sequence shown here is derived from an EMBL/GenBank/DDBJ whole genome shotgun (WGS) entry which is preliminary data.</text>
</comment>
<dbReference type="SMART" id="SM00860">
    <property type="entry name" value="SMI1_KNR4"/>
    <property type="match status" value="1"/>
</dbReference>
<evidence type="ECO:0000259" key="1">
    <source>
        <dbReference type="SMART" id="SM00860"/>
    </source>
</evidence>
<evidence type="ECO:0000313" key="2">
    <source>
        <dbReference type="EMBL" id="RAI83538.1"/>
    </source>
</evidence>
<proteinExistence type="predicted"/>
<accession>A0ABX9BAU2</accession>
<dbReference type="InterPro" id="IPR037883">
    <property type="entry name" value="Knr4/Smi1-like_sf"/>
</dbReference>
<sequence length="142" mass="16399">MANMDRENEKITINDIREFEGEYVLKLPEQYVDFLLKYNGGYPEKSTFKISDEEGESVVNKFYGIGNMKGNLGKVFEVLDGELPEGFISIANDPGGNEICIGTGERYFGEIYFWMHDMESDEEMGNMFFLKSNFNDFLDNLY</sequence>
<feature type="domain" description="Knr4/Smi1-like" evidence="1">
    <location>
        <begin position="10"/>
        <end position="140"/>
    </location>
</feature>
<evidence type="ECO:0000313" key="3">
    <source>
        <dbReference type="Proteomes" id="UP000248827"/>
    </source>
</evidence>
<organism evidence="2 3">
    <name type="scientific">Paenibacillus pabuli</name>
    <dbReference type="NCBI Taxonomy" id="1472"/>
    <lineage>
        <taxon>Bacteria</taxon>
        <taxon>Bacillati</taxon>
        <taxon>Bacillota</taxon>
        <taxon>Bacilli</taxon>
        <taxon>Bacillales</taxon>
        <taxon>Paenibacillaceae</taxon>
        <taxon>Paenibacillus</taxon>
    </lineage>
</organism>
<name>A0ABX9BAU2_9BACL</name>
<dbReference type="Pfam" id="PF09346">
    <property type="entry name" value="SMI1_KNR4"/>
    <property type="match status" value="1"/>
</dbReference>
<protein>
    <submittedName>
        <fullName evidence="2">SUKH superfamily protein</fullName>
    </submittedName>
</protein>
<gene>
    <name evidence="2" type="ORF">DET54_1342</name>
</gene>
<dbReference type="InterPro" id="IPR018958">
    <property type="entry name" value="Knr4/Smi1-like_dom"/>
</dbReference>